<dbReference type="PIRSF" id="PIRSF006157">
    <property type="entry name" value="Doxgns_DODA"/>
    <property type="match status" value="1"/>
</dbReference>
<proteinExistence type="inferred from homology"/>
<evidence type="ECO:0000313" key="8">
    <source>
        <dbReference type="Proteomes" id="UP000321121"/>
    </source>
</evidence>
<accession>A0ABQ0U4T1</accession>
<evidence type="ECO:0000256" key="1">
    <source>
        <dbReference type="ARBA" id="ARBA00001947"/>
    </source>
</evidence>
<dbReference type="Proteomes" id="UP000321121">
    <property type="component" value="Unassembled WGS sequence"/>
</dbReference>
<comment type="cofactor">
    <cofactor evidence="1">
        <name>Zn(2+)</name>
        <dbReference type="ChEBI" id="CHEBI:29105"/>
    </cofactor>
</comment>
<dbReference type="CDD" id="cd07363">
    <property type="entry name" value="45_DOPA_Dioxygenase"/>
    <property type="match status" value="1"/>
</dbReference>
<dbReference type="PANTHER" id="PTHR30096">
    <property type="entry name" value="4,5-DOPA DIOXYGENASE EXTRADIOL-LIKE PROTEIN"/>
    <property type="match status" value="1"/>
</dbReference>
<dbReference type="GO" id="GO:0051213">
    <property type="term" value="F:dioxygenase activity"/>
    <property type="evidence" value="ECO:0007669"/>
    <property type="project" value="UniProtKB-KW"/>
</dbReference>
<evidence type="ECO:0000313" key="7">
    <source>
        <dbReference type="EMBL" id="GEK73410.1"/>
    </source>
</evidence>
<dbReference type="InterPro" id="IPR004183">
    <property type="entry name" value="Xdiol_dOase_suB"/>
</dbReference>
<evidence type="ECO:0000259" key="6">
    <source>
        <dbReference type="Pfam" id="PF02900"/>
    </source>
</evidence>
<gene>
    <name evidence="7" type="ORF">HHA04nite_19540</name>
</gene>
<evidence type="ECO:0000256" key="3">
    <source>
        <dbReference type="ARBA" id="ARBA00022723"/>
    </source>
</evidence>
<sequence length="252" mass="27500">MLILPSLFISHGSPMLALTRTPAHEFLRELGSHLKPAAVVIVSAHWASRRLMVSVSERPETIHDFGGFPRALFECQYPAPGEPELARRLARELNAVPVERGLDHGAWVPLSLMFPAADVPVVSLSLPTVWSNAELVALGDRLKALLRKPEGEENMLVIGSGSLTHDLRSTQALDAPMPGWVGEFADWTHQRLTAGDREALLDWQAAPQARANHPSPEHFQPLLVAMGAGGPAERLHHSVEHGVLAMDLYAFA</sequence>
<organism evidence="7 8">
    <name type="scientific">Halomonas halophila</name>
    <dbReference type="NCBI Taxonomy" id="29573"/>
    <lineage>
        <taxon>Bacteria</taxon>
        <taxon>Pseudomonadati</taxon>
        <taxon>Pseudomonadota</taxon>
        <taxon>Gammaproteobacteria</taxon>
        <taxon>Oceanospirillales</taxon>
        <taxon>Halomonadaceae</taxon>
        <taxon>Halomonas</taxon>
    </lineage>
</organism>
<keyword evidence="4" id="KW-0862">Zinc</keyword>
<dbReference type="PANTHER" id="PTHR30096:SF0">
    <property type="entry name" value="4,5-DOPA DIOXYGENASE EXTRADIOL-LIKE PROTEIN"/>
    <property type="match status" value="1"/>
</dbReference>
<keyword evidence="5" id="KW-0560">Oxidoreductase</keyword>
<evidence type="ECO:0000256" key="2">
    <source>
        <dbReference type="ARBA" id="ARBA00007581"/>
    </source>
</evidence>
<dbReference type="EMBL" id="BJUS01000021">
    <property type="protein sequence ID" value="GEK73410.1"/>
    <property type="molecule type" value="Genomic_DNA"/>
</dbReference>
<protein>
    <submittedName>
        <fullName evidence="7">Dioxygenase</fullName>
    </submittedName>
</protein>
<keyword evidence="3" id="KW-0479">Metal-binding</keyword>
<comment type="caution">
    <text evidence="7">The sequence shown here is derived from an EMBL/GenBank/DDBJ whole genome shotgun (WGS) entry which is preliminary data.</text>
</comment>
<dbReference type="Gene3D" id="3.40.830.10">
    <property type="entry name" value="LigB-like"/>
    <property type="match status" value="1"/>
</dbReference>
<dbReference type="Pfam" id="PF02900">
    <property type="entry name" value="LigB"/>
    <property type="match status" value="1"/>
</dbReference>
<evidence type="ECO:0000256" key="5">
    <source>
        <dbReference type="ARBA" id="ARBA00023002"/>
    </source>
</evidence>
<keyword evidence="7" id="KW-0223">Dioxygenase</keyword>
<comment type="similarity">
    <text evidence="2">Belongs to the DODA-type extradiol aromatic ring-opening dioxygenase family.</text>
</comment>
<dbReference type="SUPFAM" id="SSF53213">
    <property type="entry name" value="LigB-like"/>
    <property type="match status" value="1"/>
</dbReference>
<feature type="domain" description="Extradiol ring-cleavage dioxygenase class III enzyme subunit B" evidence="6">
    <location>
        <begin position="7"/>
        <end position="241"/>
    </location>
</feature>
<keyword evidence="8" id="KW-1185">Reference proteome</keyword>
<dbReference type="InterPro" id="IPR014436">
    <property type="entry name" value="Extradiol_dOase_DODA"/>
</dbReference>
<evidence type="ECO:0000256" key="4">
    <source>
        <dbReference type="ARBA" id="ARBA00022833"/>
    </source>
</evidence>
<name>A0ABQ0U4T1_9GAMM</name>
<reference evidence="7 8" key="1">
    <citation type="submission" date="2019-07" db="EMBL/GenBank/DDBJ databases">
        <title>Whole genome shotgun sequence of Halomonas halophila NBRC 102604.</title>
        <authorList>
            <person name="Hosoyama A."/>
            <person name="Uohara A."/>
            <person name="Ohji S."/>
            <person name="Ichikawa N."/>
        </authorList>
    </citation>
    <scope>NUCLEOTIDE SEQUENCE [LARGE SCALE GENOMIC DNA]</scope>
    <source>
        <strain evidence="7 8">NBRC 102604</strain>
    </source>
</reference>